<dbReference type="Gene3D" id="3.40.50.720">
    <property type="entry name" value="NAD(P)-binding Rossmann-like Domain"/>
    <property type="match status" value="1"/>
</dbReference>
<accession>H3DP96</accession>
<reference evidence="6" key="1">
    <citation type="journal article" date="2004" name="Nature">
        <title>Genome duplication in the teleost fish Tetraodon nigroviridis reveals the early vertebrate proto-karyotype.</title>
        <authorList>
            <person name="Jaillon O."/>
            <person name="Aury J.-M."/>
            <person name="Brunet F."/>
            <person name="Petit J.-L."/>
            <person name="Stange-Thomann N."/>
            <person name="Mauceli E."/>
            <person name="Bouneau L."/>
            <person name="Fischer C."/>
            <person name="Ozouf-Costaz C."/>
            <person name="Bernot A."/>
            <person name="Nicaud S."/>
            <person name="Jaffe D."/>
            <person name="Fisher S."/>
            <person name="Lutfalla G."/>
            <person name="Dossat C."/>
            <person name="Segurens B."/>
            <person name="Dasilva C."/>
            <person name="Salanoubat M."/>
            <person name="Levy M."/>
            <person name="Boudet N."/>
            <person name="Castellano S."/>
            <person name="Anthouard V."/>
            <person name="Jubin C."/>
            <person name="Castelli V."/>
            <person name="Katinka M."/>
            <person name="Vacherie B."/>
            <person name="Biemont C."/>
            <person name="Skalli Z."/>
            <person name="Cattolico L."/>
            <person name="Poulain J."/>
            <person name="De Berardinis V."/>
            <person name="Cruaud C."/>
            <person name="Duprat S."/>
            <person name="Brottier P."/>
            <person name="Coutanceau J.-P."/>
            <person name="Gouzy J."/>
            <person name="Parra G."/>
            <person name="Lardier G."/>
            <person name="Chapple C."/>
            <person name="McKernan K.J."/>
            <person name="McEwan P."/>
            <person name="Bosak S."/>
            <person name="Kellis M."/>
            <person name="Volff J.-N."/>
            <person name="Guigo R."/>
            <person name="Zody M.C."/>
            <person name="Mesirov J."/>
            <person name="Lindblad-Toh K."/>
            <person name="Birren B."/>
            <person name="Nusbaum C."/>
            <person name="Kahn D."/>
            <person name="Robinson-Rechavi M."/>
            <person name="Laudet V."/>
            <person name="Schachter V."/>
            <person name="Quetier F."/>
            <person name="Saurin W."/>
            <person name="Scarpelli C."/>
            <person name="Wincker P."/>
            <person name="Lander E.S."/>
            <person name="Weissenbach J."/>
            <person name="Roest Crollius H."/>
        </authorList>
    </citation>
    <scope>NUCLEOTIDE SEQUENCE [LARGE SCALE GENOMIC DNA]</scope>
</reference>
<sequence>MAAVDSFQLLYREMSRSCSFYAETLALVGALYAVGKAAMLLRDCCTLVRVHFLPRMIPTKRLTQRFGDWAVINGVSEPVARAYAEELARHGVRIILVGPDHSALSDIATTLAQSYGVDVVVAQGDVAACKAVEDALRGTDVGFLVNCVLQPSSCQSLLETPERDLLESVNKNIAFTTLMIRLVLPGMVERSRGAVVNISSSACCRPLPGRATLSACTGYLDQLSRALHFEYSDRGIFVQSLTPFQLALTERQPSSPSSSSLTGSKQSWFAPKPEVYARHAISTLGVSSRTTGYWPHTLQVGLAAIQSGVSGVINPPLLLSAA</sequence>
<dbReference type="GeneTree" id="ENSGT00940000160053"/>
<evidence type="ECO:0000313" key="5">
    <source>
        <dbReference type="Ensembl" id="ENSTNIP00000022345.1"/>
    </source>
</evidence>
<reference evidence="5" key="3">
    <citation type="submission" date="2025-09" db="UniProtKB">
        <authorList>
            <consortium name="Ensembl"/>
        </authorList>
    </citation>
    <scope>IDENTIFICATION</scope>
</reference>
<dbReference type="STRING" id="99883.ENSTNIP00000022345"/>
<dbReference type="InterPro" id="IPR002347">
    <property type="entry name" value="SDR_fam"/>
</dbReference>
<evidence type="ECO:0000256" key="3">
    <source>
        <dbReference type="ARBA" id="ARBA00023128"/>
    </source>
</evidence>
<organism evidence="5 6">
    <name type="scientific">Tetraodon nigroviridis</name>
    <name type="common">Spotted green pufferfish</name>
    <name type="synonym">Chelonodon nigroviridis</name>
    <dbReference type="NCBI Taxonomy" id="99883"/>
    <lineage>
        <taxon>Eukaryota</taxon>
        <taxon>Metazoa</taxon>
        <taxon>Chordata</taxon>
        <taxon>Craniata</taxon>
        <taxon>Vertebrata</taxon>
        <taxon>Euteleostomi</taxon>
        <taxon>Actinopterygii</taxon>
        <taxon>Neopterygii</taxon>
        <taxon>Teleostei</taxon>
        <taxon>Neoteleostei</taxon>
        <taxon>Acanthomorphata</taxon>
        <taxon>Eupercaria</taxon>
        <taxon>Tetraodontiformes</taxon>
        <taxon>Tetradontoidea</taxon>
        <taxon>Tetraodontidae</taxon>
        <taxon>Tetraodon</taxon>
    </lineage>
</organism>
<dbReference type="PANTHER" id="PTHR44889:SF1">
    <property type="entry name" value="INACTIVE HYDROXYSTEROID DEHYDROGENASE-LIKE PROTEIN 1"/>
    <property type="match status" value="1"/>
</dbReference>
<reference evidence="5" key="2">
    <citation type="submission" date="2025-08" db="UniProtKB">
        <authorList>
            <consortium name="Ensembl"/>
        </authorList>
    </citation>
    <scope>IDENTIFICATION</scope>
</reference>
<dbReference type="InParanoid" id="H3DP96"/>
<keyword evidence="2" id="KW-0521">NADP</keyword>
<dbReference type="HOGENOM" id="CLU_010194_38_0_1"/>
<protein>
    <submittedName>
        <fullName evidence="5">Hydroxysteroid dehydrogenase like 1</fullName>
    </submittedName>
</protein>
<dbReference type="FunCoup" id="H3DP96">
    <property type="interactions" value="41"/>
</dbReference>
<dbReference type="SUPFAM" id="SSF51735">
    <property type="entry name" value="NAD(P)-binding Rossmann-fold domains"/>
    <property type="match status" value="1"/>
</dbReference>
<comment type="similarity">
    <text evidence="4">Belongs to the short-chain dehydrogenases/reductases (SDR) family. 17-beta-HSD 3 subfamily.</text>
</comment>
<dbReference type="PANTHER" id="PTHR44889">
    <property type="entry name" value="INACTIVE HYDROXYSTEROID DEHYDROGENASE-LIKE PROTEIN 1"/>
    <property type="match status" value="1"/>
</dbReference>
<dbReference type="InterPro" id="IPR036291">
    <property type="entry name" value="NAD(P)-bd_dom_sf"/>
</dbReference>
<dbReference type="CDD" id="cd05356">
    <property type="entry name" value="17beta-HSD1_like_SDR_c"/>
    <property type="match status" value="1"/>
</dbReference>
<keyword evidence="3" id="KW-0496">Mitochondrion</keyword>
<evidence type="ECO:0000256" key="1">
    <source>
        <dbReference type="ARBA" id="ARBA00004173"/>
    </source>
</evidence>
<evidence type="ECO:0000256" key="4">
    <source>
        <dbReference type="ARBA" id="ARBA00038261"/>
    </source>
</evidence>
<dbReference type="InterPro" id="IPR052149">
    <property type="entry name" value="17-beta-HSD3-like"/>
</dbReference>
<evidence type="ECO:0000256" key="2">
    <source>
        <dbReference type="ARBA" id="ARBA00022857"/>
    </source>
</evidence>
<dbReference type="PIRSF" id="PIRSF000126">
    <property type="entry name" value="11-beta-HSD1"/>
    <property type="match status" value="1"/>
</dbReference>
<dbReference type="Pfam" id="PF00106">
    <property type="entry name" value="adh_short"/>
    <property type="match status" value="1"/>
</dbReference>
<name>H3DP96_TETNG</name>
<dbReference type="OMA" id="QYGLMKC"/>
<dbReference type="AlphaFoldDB" id="H3DP96"/>
<comment type="subcellular location">
    <subcellularLocation>
        <location evidence="1">Mitochondrion</location>
    </subcellularLocation>
</comment>
<dbReference type="GO" id="GO:0005739">
    <property type="term" value="C:mitochondrion"/>
    <property type="evidence" value="ECO:0007669"/>
    <property type="project" value="UniProtKB-SubCell"/>
</dbReference>
<evidence type="ECO:0000313" key="6">
    <source>
        <dbReference type="Proteomes" id="UP000007303"/>
    </source>
</evidence>
<keyword evidence="6" id="KW-1185">Reference proteome</keyword>
<proteinExistence type="inferred from homology"/>
<dbReference type="Proteomes" id="UP000007303">
    <property type="component" value="Unassembled WGS sequence"/>
</dbReference>
<dbReference type="Ensembl" id="ENSTNIT00000022584.1">
    <property type="protein sequence ID" value="ENSTNIP00000022345.1"/>
    <property type="gene ID" value="ENSTNIG00000019148.1"/>
</dbReference>